<dbReference type="PANTHER" id="PTHR30086:SF20">
    <property type="entry name" value="ARGININE EXPORTER PROTEIN ARGO-RELATED"/>
    <property type="match status" value="1"/>
</dbReference>
<dbReference type="AlphaFoldDB" id="A0A2T0VGU1"/>
<organism evidence="7 8">
    <name type="scientific">Glaciihabitans tibetensis</name>
    <dbReference type="NCBI Taxonomy" id="1266600"/>
    <lineage>
        <taxon>Bacteria</taxon>
        <taxon>Bacillati</taxon>
        <taxon>Actinomycetota</taxon>
        <taxon>Actinomycetes</taxon>
        <taxon>Micrococcales</taxon>
        <taxon>Microbacteriaceae</taxon>
        <taxon>Glaciihabitans</taxon>
    </lineage>
</organism>
<feature type="transmembrane region" description="Helical" evidence="6">
    <location>
        <begin position="122"/>
        <end position="140"/>
    </location>
</feature>
<keyword evidence="3 6" id="KW-0812">Transmembrane</keyword>
<dbReference type="PANTHER" id="PTHR30086">
    <property type="entry name" value="ARGININE EXPORTER PROTEIN ARGO"/>
    <property type="match status" value="1"/>
</dbReference>
<evidence type="ECO:0000313" key="8">
    <source>
        <dbReference type="Proteomes" id="UP000237983"/>
    </source>
</evidence>
<dbReference type="Proteomes" id="UP000237983">
    <property type="component" value="Unassembled WGS sequence"/>
</dbReference>
<dbReference type="Pfam" id="PF01810">
    <property type="entry name" value="LysE"/>
    <property type="match status" value="1"/>
</dbReference>
<keyword evidence="8" id="KW-1185">Reference proteome</keyword>
<accession>A0A2T0VGU1</accession>
<comment type="caution">
    <text evidence="7">The sequence shown here is derived from an EMBL/GenBank/DDBJ whole genome shotgun (WGS) entry which is preliminary data.</text>
</comment>
<keyword evidence="2" id="KW-1003">Cell membrane</keyword>
<evidence type="ECO:0000256" key="4">
    <source>
        <dbReference type="ARBA" id="ARBA00022989"/>
    </source>
</evidence>
<feature type="transmembrane region" description="Helical" evidence="6">
    <location>
        <begin position="51"/>
        <end position="76"/>
    </location>
</feature>
<dbReference type="GO" id="GO:0015171">
    <property type="term" value="F:amino acid transmembrane transporter activity"/>
    <property type="evidence" value="ECO:0007669"/>
    <property type="project" value="TreeGrafter"/>
</dbReference>
<keyword evidence="4 6" id="KW-1133">Transmembrane helix</keyword>
<dbReference type="InterPro" id="IPR001123">
    <property type="entry name" value="LeuE-type"/>
</dbReference>
<feature type="transmembrane region" description="Helical" evidence="6">
    <location>
        <begin position="160"/>
        <end position="184"/>
    </location>
</feature>
<gene>
    <name evidence="7" type="ORF">B0I08_10267</name>
</gene>
<comment type="subcellular location">
    <subcellularLocation>
        <location evidence="1">Cell membrane</location>
        <topology evidence="1">Multi-pass membrane protein</topology>
    </subcellularLocation>
</comment>
<feature type="transmembrane region" description="Helical" evidence="6">
    <location>
        <begin position="14"/>
        <end position="39"/>
    </location>
</feature>
<evidence type="ECO:0000256" key="1">
    <source>
        <dbReference type="ARBA" id="ARBA00004651"/>
    </source>
</evidence>
<name>A0A2T0VGU1_9MICO</name>
<keyword evidence="5 6" id="KW-0472">Membrane</keyword>
<proteinExistence type="predicted"/>
<evidence type="ECO:0000256" key="6">
    <source>
        <dbReference type="SAM" id="Phobius"/>
    </source>
</evidence>
<protein>
    <submittedName>
        <fullName evidence="7">L-lysine exporter family protein LysE/ArgO</fullName>
    </submittedName>
</protein>
<feature type="transmembrane region" description="Helical" evidence="6">
    <location>
        <begin position="82"/>
        <end position="101"/>
    </location>
</feature>
<evidence type="ECO:0000256" key="3">
    <source>
        <dbReference type="ARBA" id="ARBA00022692"/>
    </source>
</evidence>
<reference evidence="7 8" key="1">
    <citation type="submission" date="2018-03" db="EMBL/GenBank/DDBJ databases">
        <title>Genomic Encyclopedia of Type Strains, Phase III (KMG-III): the genomes of soil and plant-associated and newly described type strains.</title>
        <authorList>
            <person name="Whitman W."/>
        </authorList>
    </citation>
    <scope>NUCLEOTIDE SEQUENCE [LARGE SCALE GENOMIC DNA]</scope>
    <source>
        <strain evidence="7 8">CGMCC 1.12484</strain>
    </source>
</reference>
<feature type="transmembrane region" description="Helical" evidence="6">
    <location>
        <begin position="196"/>
        <end position="214"/>
    </location>
</feature>
<sequence length="216" mass="22711">MPALTVVPVTFFDALLPALLGLGTGFTLIVAIGAQNAFLLRLGIAGNNRTLVPVVLICALSDAALIVAGIVGIGALVERAPVALVLIRVLGSGFLIVYGLLAARRAFRPQALVASDGAELPLRSAILTAIGLTWLNPHVYLDTVVFLGSIGNQQGELERWWWAGGAMTASVVWFCALGFGARLLRPFFARPRSWRILDGTIAVVMLGLGVRMAVGG</sequence>
<evidence type="ECO:0000256" key="5">
    <source>
        <dbReference type="ARBA" id="ARBA00023136"/>
    </source>
</evidence>
<evidence type="ECO:0000256" key="2">
    <source>
        <dbReference type="ARBA" id="ARBA00022475"/>
    </source>
</evidence>
<dbReference type="EMBL" id="PVTL01000002">
    <property type="protein sequence ID" value="PRY69395.1"/>
    <property type="molecule type" value="Genomic_DNA"/>
</dbReference>
<dbReference type="GO" id="GO:0005886">
    <property type="term" value="C:plasma membrane"/>
    <property type="evidence" value="ECO:0007669"/>
    <property type="project" value="UniProtKB-SubCell"/>
</dbReference>
<evidence type="ECO:0000313" key="7">
    <source>
        <dbReference type="EMBL" id="PRY69395.1"/>
    </source>
</evidence>